<dbReference type="PANTHER" id="PTHR46992:SF1">
    <property type="entry name" value="GYF DOMAIN-CONTAINING PROTEIN"/>
    <property type="match status" value="1"/>
</dbReference>
<feature type="domain" description="GYF" evidence="2">
    <location>
        <begin position="571"/>
        <end position="622"/>
    </location>
</feature>
<dbReference type="Gene3D" id="3.30.1490.40">
    <property type="match status" value="1"/>
</dbReference>
<accession>A0A1D1ZDH3</accession>
<dbReference type="InterPro" id="IPR035445">
    <property type="entry name" value="GYF-like_dom_sf"/>
</dbReference>
<evidence type="ECO:0000259" key="2">
    <source>
        <dbReference type="PROSITE" id="PS50829"/>
    </source>
</evidence>
<dbReference type="EMBL" id="GDJX01003031">
    <property type="protein sequence ID" value="JAT64905.1"/>
    <property type="molecule type" value="Transcribed_RNA"/>
</dbReference>
<feature type="compositionally biased region" description="Basic and acidic residues" evidence="1">
    <location>
        <begin position="139"/>
        <end position="156"/>
    </location>
</feature>
<reference evidence="3" key="1">
    <citation type="submission" date="2015-07" db="EMBL/GenBank/DDBJ databases">
        <title>Transcriptome Assembly of Anthurium amnicola.</title>
        <authorList>
            <person name="Suzuki J."/>
        </authorList>
    </citation>
    <scope>NUCLEOTIDE SEQUENCE</scope>
</reference>
<name>A0A1D1ZDH3_9ARAE</name>
<feature type="region of interest" description="Disordered" evidence="1">
    <location>
        <begin position="72"/>
        <end position="283"/>
    </location>
</feature>
<dbReference type="PANTHER" id="PTHR46992">
    <property type="entry name" value="GYF DOMAIN-CONTAINING PROTEIN"/>
    <property type="match status" value="1"/>
</dbReference>
<dbReference type="CDD" id="cd00072">
    <property type="entry name" value="GYF"/>
    <property type="match status" value="1"/>
</dbReference>
<gene>
    <name evidence="3" type="primary">mpd2_2</name>
    <name evidence="3" type="ORF">g.71455</name>
</gene>
<feature type="non-terminal residue" evidence="3">
    <location>
        <position position="951"/>
    </location>
</feature>
<dbReference type="AlphaFoldDB" id="A0A1D1ZDH3"/>
<sequence length="951" mass="104852">MAEGRVDLTEDLFPPKPGVGSWAVKVDAPGGNYEKELVGLADDLKDQLTSENNIPLSPQWLYAKSSECKPSLSAQLAETRGQNSLPQGISTDFNQKDGWRLDGSQDKKDWRRSVPDIESSRRWREEERETGLLGRRERRKEGDRENEYKKIERRVDSVSVRETSDPRSMSLSDRWHEVTNRNSAHESRRDSKWSSRWGPEDKEDQRTEKKVDVDKEDGHNEKQPLGGSNRAPSESDARDKWRPRHRQEVHSGGATVYRAAPGFGLDRGRADGPPTTGFARGRGRSNLIGSLPIGRPPVACPIGSALDNMTEAIYGKSDLSAGTFRYPRGKLLDIYRKQKILSSFDTVPEGLEEASSITQLKPLEPLSFVTPDAEEEAVLEDIWKGTVTSSEASQNLPREGMSRVNEIETGENNIALIDGRPGINITEEVSESFVKSGSYASHKKIDGVSCSAEHENKTGALMTEVNPSGLTSMASKVDDICEVSEPCGNAIKSIHIVDEANGVRMLGLSSHLSNSTTATKELVADLDVHGKLPTDSCTVFDPPFFKGTVNTNEWYQKNIGVRFEQVVPPEELSLFYLDPQGEIQGPFLGVDIISWFDQGFFGTDLPVCLLDAPEGTPFQQLGEVMPHLKLGAQPALVNNSGDKAESSDLLGLNLEEGGNVSDVSVSNVANENRWESCKEGVVLGQSDQLSVSKGDLIDLHEGVFPGSRSESSSSFHCAEKQSFLELAGPDVEEVLYCGRAVSSSPNVLLEPPAGLCDQGQGSTVHDFCTNEIGETSLPNHRIPANNDLHPLGLLWSELGAHPKHPLSMNLSGSSNPVPHLMHPEVGNDISVLSQQESFSAVADSHDIRDAWLNVHGRNGVLHKNVLQDAMASHRLSHLEQDSSRLGLEDHLLSQQLQMQHIQQQNLSSPHQQSYLEQLQGHHRRQAFNQSVPDLEHLLKLRFPQQQLLHLQ</sequence>
<proteinExistence type="predicted"/>
<evidence type="ECO:0000313" key="3">
    <source>
        <dbReference type="EMBL" id="JAT64905.1"/>
    </source>
</evidence>
<dbReference type="SUPFAM" id="SSF55277">
    <property type="entry name" value="GYF domain"/>
    <property type="match status" value="1"/>
</dbReference>
<feature type="compositionally biased region" description="Basic and acidic residues" evidence="1">
    <location>
        <begin position="94"/>
        <end position="130"/>
    </location>
</feature>
<dbReference type="PROSITE" id="PS50829">
    <property type="entry name" value="GYF"/>
    <property type="match status" value="1"/>
</dbReference>
<dbReference type="InterPro" id="IPR003169">
    <property type="entry name" value="GYF"/>
</dbReference>
<protein>
    <submittedName>
        <fullName evidence="3">GYF domain-containing protein mpd2</fullName>
    </submittedName>
</protein>
<feature type="compositionally biased region" description="Basic and acidic residues" evidence="1">
    <location>
        <begin position="173"/>
        <end position="222"/>
    </location>
</feature>
<evidence type="ECO:0000256" key="1">
    <source>
        <dbReference type="SAM" id="MobiDB-lite"/>
    </source>
</evidence>
<dbReference type="SMART" id="SM00444">
    <property type="entry name" value="GYF"/>
    <property type="match status" value="1"/>
</dbReference>
<organism evidence="3">
    <name type="scientific">Anthurium amnicola</name>
    <dbReference type="NCBI Taxonomy" id="1678845"/>
    <lineage>
        <taxon>Eukaryota</taxon>
        <taxon>Viridiplantae</taxon>
        <taxon>Streptophyta</taxon>
        <taxon>Embryophyta</taxon>
        <taxon>Tracheophyta</taxon>
        <taxon>Spermatophyta</taxon>
        <taxon>Magnoliopsida</taxon>
        <taxon>Liliopsida</taxon>
        <taxon>Araceae</taxon>
        <taxon>Pothoideae</taxon>
        <taxon>Potheae</taxon>
        <taxon>Anthurium</taxon>
    </lineage>
</organism>
<dbReference type="Pfam" id="PF02213">
    <property type="entry name" value="GYF"/>
    <property type="match status" value="1"/>
</dbReference>
<feature type="compositionally biased region" description="Polar residues" evidence="1">
    <location>
        <begin position="72"/>
        <end position="93"/>
    </location>
</feature>